<reference evidence="1" key="1">
    <citation type="submission" date="2020-12" db="EMBL/GenBank/DDBJ databases">
        <title>Clostridium thailandense sp. nov., a novel acetogenic bacterium isolated from peat land soil in Thailand.</title>
        <authorList>
            <person name="Chaikitkaew S."/>
            <person name="Birkeland N.K."/>
        </authorList>
    </citation>
    <scope>NUCLEOTIDE SEQUENCE</scope>
    <source>
        <strain evidence="1">PL3</strain>
    </source>
</reference>
<comment type="caution">
    <text evidence="1">The sequence shown here is derived from an EMBL/GenBank/DDBJ whole genome shotgun (WGS) entry which is preliminary data.</text>
</comment>
<dbReference type="EMBL" id="JAEEGC010000050">
    <property type="protein sequence ID" value="MBV7273600.1"/>
    <property type="molecule type" value="Genomic_DNA"/>
</dbReference>
<keyword evidence="2" id="KW-1185">Reference proteome</keyword>
<organism evidence="1 2">
    <name type="scientific">Clostridium thailandense</name>
    <dbReference type="NCBI Taxonomy" id="2794346"/>
    <lineage>
        <taxon>Bacteria</taxon>
        <taxon>Bacillati</taxon>
        <taxon>Bacillota</taxon>
        <taxon>Clostridia</taxon>
        <taxon>Eubacteriales</taxon>
        <taxon>Clostridiaceae</taxon>
        <taxon>Clostridium</taxon>
    </lineage>
</organism>
<proteinExistence type="predicted"/>
<dbReference type="AlphaFoldDB" id="A0A949TJT2"/>
<dbReference type="Proteomes" id="UP000694308">
    <property type="component" value="Unassembled WGS sequence"/>
</dbReference>
<evidence type="ECO:0000313" key="2">
    <source>
        <dbReference type="Proteomes" id="UP000694308"/>
    </source>
</evidence>
<evidence type="ECO:0000313" key="1">
    <source>
        <dbReference type="EMBL" id="MBV7273600.1"/>
    </source>
</evidence>
<accession>A0A949TJT2</accession>
<sequence>MENLELKDLKPCDVLLCRGEGFISDMIVLFDEGTYSHSALYAGEIDGKHCIIQATARGVVCDPIEKITEETFTDVFRFKKDGHNLGDADYPFAPVQKVGLDYVNAGVKYAYDHLILLAVVAATHNIPLDPFSKKILRSILDNAAEFIFKLIDEGKTPMVCSEVVYRCFDEADSNKKYQLNISEEAANCLLANVQKSFKETDLDDNQDLQVDKDLQKAKEKFVTALNKANQKKQLSAAPELETDNALSVVSACVTPKDLEECKDLIKLGRLTIS</sequence>
<dbReference type="RefSeq" id="WP_218320669.1">
    <property type="nucleotide sequence ID" value="NZ_JAEEGC010000050.1"/>
</dbReference>
<gene>
    <name evidence="1" type="ORF">I6U48_11830</name>
</gene>
<name>A0A949TJT2_9CLOT</name>
<protein>
    <submittedName>
        <fullName evidence="1">Uncharacterized protein</fullName>
    </submittedName>
</protein>